<proteinExistence type="inferred from homology"/>
<comment type="caution">
    <text evidence="10">The sequence shown here is derived from an EMBL/GenBank/DDBJ whole genome shotgun (WGS) entry which is preliminary data.</text>
</comment>
<dbReference type="CDD" id="cd01647">
    <property type="entry name" value="RT_LTR"/>
    <property type="match status" value="1"/>
</dbReference>
<evidence type="ECO:0000256" key="2">
    <source>
        <dbReference type="ARBA" id="ARBA00012180"/>
    </source>
</evidence>
<reference evidence="10 11" key="1">
    <citation type="submission" date="2024-09" db="EMBL/GenBank/DDBJ databases">
        <title>A chromosome-level genome assembly of Gray's grenadier anchovy, Coilia grayii.</title>
        <authorList>
            <person name="Fu Z."/>
        </authorList>
    </citation>
    <scope>NUCLEOTIDE SEQUENCE [LARGE SCALE GENOMIC DNA]</scope>
    <source>
        <strain evidence="10">G4</strain>
        <tissue evidence="10">Muscle</tissue>
    </source>
</reference>
<dbReference type="SUPFAM" id="SSF56672">
    <property type="entry name" value="DNA/RNA polymerases"/>
    <property type="match status" value="1"/>
</dbReference>
<keyword evidence="5" id="KW-0540">Nuclease</keyword>
<evidence type="ECO:0000256" key="1">
    <source>
        <dbReference type="ARBA" id="ARBA00010879"/>
    </source>
</evidence>
<dbReference type="EC" id="3.1.26.4" evidence="2"/>
<organism evidence="10 11">
    <name type="scientific">Coilia grayii</name>
    <name type="common">Gray's grenadier anchovy</name>
    <dbReference type="NCBI Taxonomy" id="363190"/>
    <lineage>
        <taxon>Eukaryota</taxon>
        <taxon>Metazoa</taxon>
        <taxon>Chordata</taxon>
        <taxon>Craniata</taxon>
        <taxon>Vertebrata</taxon>
        <taxon>Euteleostomi</taxon>
        <taxon>Actinopterygii</taxon>
        <taxon>Neopterygii</taxon>
        <taxon>Teleostei</taxon>
        <taxon>Clupei</taxon>
        <taxon>Clupeiformes</taxon>
        <taxon>Clupeoidei</taxon>
        <taxon>Engraulidae</taxon>
        <taxon>Coilinae</taxon>
        <taxon>Coilia</taxon>
    </lineage>
</organism>
<dbReference type="Gene3D" id="3.10.10.10">
    <property type="entry name" value="HIV Type 1 Reverse Transcriptase, subunit A, domain 1"/>
    <property type="match status" value="1"/>
</dbReference>
<dbReference type="Proteomes" id="UP001591681">
    <property type="component" value="Unassembled WGS sequence"/>
</dbReference>
<feature type="domain" description="Reverse transcriptase" evidence="9">
    <location>
        <begin position="1"/>
        <end position="120"/>
    </location>
</feature>
<dbReference type="CDD" id="cd09274">
    <property type="entry name" value="RNase_HI_RT_Ty3"/>
    <property type="match status" value="1"/>
</dbReference>
<dbReference type="GO" id="GO:0004523">
    <property type="term" value="F:RNA-DNA hybrid ribonuclease activity"/>
    <property type="evidence" value="ECO:0007669"/>
    <property type="project" value="UniProtKB-EC"/>
</dbReference>
<evidence type="ECO:0000256" key="3">
    <source>
        <dbReference type="ARBA" id="ARBA00022679"/>
    </source>
</evidence>
<keyword evidence="3" id="KW-0808">Transferase</keyword>
<evidence type="ECO:0000313" key="10">
    <source>
        <dbReference type="EMBL" id="KAL2082519.1"/>
    </source>
</evidence>
<evidence type="ECO:0000256" key="7">
    <source>
        <dbReference type="ARBA" id="ARBA00022801"/>
    </source>
</evidence>
<keyword evidence="8" id="KW-0695">RNA-directed DNA polymerase</keyword>
<dbReference type="InterPro" id="IPR043128">
    <property type="entry name" value="Rev_trsase/Diguanyl_cyclase"/>
</dbReference>
<name>A0ABD1J5Q0_9TELE</name>
<dbReference type="InterPro" id="IPR050951">
    <property type="entry name" value="Retrovirus_Pol_polyprotein"/>
</dbReference>
<evidence type="ECO:0000256" key="5">
    <source>
        <dbReference type="ARBA" id="ARBA00022722"/>
    </source>
</evidence>
<protein>
    <recommendedName>
        <fullName evidence="2">ribonuclease H</fullName>
        <ecNumber evidence="2">3.1.26.4</ecNumber>
    </recommendedName>
</protein>
<evidence type="ECO:0000259" key="9">
    <source>
        <dbReference type="PROSITE" id="PS50878"/>
    </source>
</evidence>
<dbReference type="Pfam" id="PF17917">
    <property type="entry name" value="RT_RNaseH"/>
    <property type="match status" value="1"/>
</dbReference>
<evidence type="ECO:0000256" key="6">
    <source>
        <dbReference type="ARBA" id="ARBA00022759"/>
    </source>
</evidence>
<dbReference type="PANTHER" id="PTHR37984:SF5">
    <property type="entry name" value="PROTEIN NYNRIN-LIKE"/>
    <property type="match status" value="1"/>
</dbReference>
<sequence length="355" mass="39864">MLFSTLDLNSGYWQVTMDSMSKAKTAFITSAGLFQFQVMLFGLKNAPATFQRLMERVLGSLRGKICLVYLDDIIVYSPSVSQHFQDLQAVLDKLQGAGLTLNLKKCKFCLSQISYLGHVVTAQGISADPAKTEAISHYPVPRNIKEVQRFLGLAGWYHRFVPGFSQVAEPINALKRKGRMFHWSDRCQEAFDTLKGYLTSPPILGHPDPNYPFVVYTDASDVGLGAVLAQRKGFATEEVIAYASRSLNRAERNYSTTERECLAVIWALEKWQHYLEPKLFTVMTDHASLQWVLTTTKTDSRLIRWALRFQKFNFVMEYRKGTLNATPDALSRCPVSSACVLMTSSQSDQGAAKGL</sequence>
<accession>A0ABD1J5Q0</accession>
<dbReference type="InterPro" id="IPR041373">
    <property type="entry name" value="RT_RNaseH"/>
</dbReference>
<evidence type="ECO:0000256" key="4">
    <source>
        <dbReference type="ARBA" id="ARBA00022695"/>
    </source>
</evidence>
<dbReference type="PANTHER" id="PTHR37984">
    <property type="entry name" value="PROTEIN CBG26694"/>
    <property type="match status" value="1"/>
</dbReference>
<evidence type="ECO:0000256" key="8">
    <source>
        <dbReference type="ARBA" id="ARBA00022918"/>
    </source>
</evidence>
<dbReference type="PROSITE" id="PS50878">
    <property type="entry name" value="RT_POL"/>
    <property type="match status" value="1"/>
</dbReference>
<dbReference type="Gene3D" id="3.30.70.270">
    <property type="match status" value="2"/>
</dbReference>
<keyword evidence="11" id="KW-1185">Reference proteome</keyword>
<dbReference type="EMBL" id="JBHFQA010000019">
    <property type="protein sequence ID" value="KAL2082519.1"/>
    <property type="molecule type" value="Genomic_DNA"/>
</dbReference>
<evidence type="ECO:0000313" key="11">
    <source>
        <dbReference type="Proteomes" id="UP001591681"/>
    </source>
</evidence>
<dbReference type="FunFam" id="3.30.70.270:FF:000020">
    <property type="entry name" value="Transposon Tf2-6 polyprotein-like Protein"/>
    <property type="match status" value="1"/>
</dbReference>
<dbReference type="FunFam" id="3.10.20.370:FF:000001">
    <property type="entry name" value="Retrovirus-related Pol polyprotein from transposon 17.6-like protein"/>
    <property type="match status" value="1"/>
</dbReference>
<keyword evidence="6" id="KW-0255">Endonuclease</keyword>
<dbReference type="InterPro" id="IPR043502">
    <property type="entry name" value="DNA/RNA_pol_sf"/>
</dbReference>
<dbReference type="Pfam" id="PF00078">
    <property type="entry name" value="RVT_1"/>
    <property type="match status" value="1"/>
</dbReference>
<dbReference type="AlphaFoldDB" id="A0ABD1J5Q0"/>
<keyword evidence="7" id="KW-0378">Hydrolase</keyword>
<dbReference type="InterPro" id="IPR000477">
    <property type="entry name" value="RT_dom"/>
</dbReference>
<dbReference type="GO" id="GO:0003964">
    <property type="term" value="F:RNA-directed DNA polymerase activity"/>
    <property type="evidence" value="ECO:0007669"/>
    <property type="project" value="UniProtKB-KW"/>
</dbReference>
<gene>
    <name evidence="10" type="ORF">ACEWY4_022337</name>
</gene>
<comment type="similarity">
    <text evidence="1">Belongs to the beta type-B retroviral polymerase family. HERV class-II K(HML-2) pol subfamily.</text>
</comment>
<keyword evidence="4" id="KW-0548">Nucleotidyltransferase</keyword>